<dbReference type="Gene3D" id="3.30.565.10">
    <property type="entry name" value="Histidine kinase-like ATPase, C-terminal domain"/>
    <property type="match status" value="1"/>
</dbReference>
<dbReference type="Pfam" id="PF13589">
    <property type="entry name" value="HATPase_c_3"/>
    <property type="match status" value="1"/>
</dbReference>
<organism evidence="4 5">
    <name type="scientific">Podospora didyma</name>
    <dbReference type="NCBI Taxonomy" id="330526"/>
    <lineage>
        <taxon>Eukaryota</taxon>
        <taxon>Fungi</taxon>
        <taxon>Dikarya</taxon>
        <taxon>Ascomycota</taxon>
        <taxon>Pezizomycotina</taxon>
        <taxon>Sordariomycetes</taxon>
        <taxon>Sordariomycetidae</taxon>
        <taxon>Sordariales</taxon>
        <taxon>Podosporaceae</taxon>
        <taxon>Podospora</taxon>
    </lineage>
</organism>
<dbReference type="Pfam" id="PF08676">
    <property type="entry name" value="MutL_C"/>
    <property type="match status" value="1"/>
</dbReference>
<feature type="domain" description="MutL C-terminal dimerisation" evidence="3">
    <location>
        <begin position="682"/>
        <end position="883"/>
    </location>
</feature>
<dbReference type="PANTHER" id="PTHR10073">
    <property type="entry name" value="DNA MISMATCH REPAIR PROTEIN MLH, PMS, MUTL"/>
    <property type="match status" value="1"/>
</dbReference>
<protein>
    <recommendedName>
        <fullName evidence="3">MutL C-terminal dimerisation domain-containing protein</fullName>
    </recommendedName>
</protein>
<dbReference type="EMBL" id="JAULSW010000003">
    <property type="protein sequence ID" value="KAK3387304.1"/>
    <property type="molecule type" value="Genomic_DNA"/>
</dbReference>
<dbReference type="InterPro" id="IPR036890">
    <property type="entry name" value="HATPase_C_sf"/>
</dbReference>
<name>A0AAE0NTA8_9PEZI</name>
<evidence type="ECO:0000256" key="1">
    <source>
        <dbReference type="ARBA" id="ARBA00006082"/>
    </source>
</evidence>
<dbReference type="InterPro" id="IPR014790">
    <property type="entry name" value="MutL_C"/>
</dbReference>
<evidence type="ECO:0000259" key="3">
    <source>
        <dbReference type="SMART" id="SM00853"/>
    </source>
</evidence>
<dbReference type="GO" id="GO:0016887">
    <property type="term" value="F:ATP hydrolysis activity"/>
    <property type="evidence" value="ECO:0007669"/>
    <property type="project" value="InterPro"/>
</dbReference>
<sequence length="891" mass="99797">MSIQPLPYDVVAQIKSSAAITSLNSAACGLLQNSLDADASKISISVDYTRGNCSVEDNGLGIPPADFEENGGLSKLHYTSRFPPQANRHGRHGQFLASLSALSLMSITSHHHEYRSHNSLTIHNSRVVARNIPALPEQRVLLFASGTRVTVRDIFGSMPVRVKQRGVETERMGSGKNFDELVLQSVALLLAWPGDVSLSIRDAAARRAISLSTSGIADQVNRLRSADRKILSRTPRLLAQSSLVDREDMDSWVSIGASVPGVTVRGCVSLQPVATKHIQFIALGIQPLPNEPHSNFLHEEVNKVFANSSFGTTEEVDLDDDGVTQKMPGFTAKELRPKRGIDRWPMFFLRITLEEEMESLDADELLDERHQSLAIITDLLQAMAYEFLKKHHFRPRSISAFERLKSSKSSLSRRSSEPNRTSDSGVPVSRSHERPKAPSRRSGTTRTSQSTESHGRRAFEARSASPFASWSRSKAGPSKSTKSKDVVSHMIRPSLEIDGREFPESEGAVPASPQPAFKITNPLFDKSGNLLRKPFDEVDLEPACGTSEKQGRPASAEAENTDGVIVWFDPATKIRSYIDSRTGFMVRPGPKDQPRSSHWNFNLRRRDTRSAPLPPAGENIVFEPTEPTIPRVQQVSGPSGLERNCAHDCHPVDSIQLDLANGRVSKTLPGRISKDNLRRAEVLGQVDRKFIFVKVLTDNKNDVRQHDEKRYMLVLIDQHAADERCRVENLMRQYFVPDEYEQGRLVAETESLEKPLRFDLSMHEGELLSRFRKHFEHWGIFYTTSCDGKERSTHYPRVVTVKVQTLPPCILERCRLEPKLLIDLLRKQIWKLRDNPGMASRGPTSSEAGQHDWVPRFHDSPEGILEMINSRSCRSESSSQYRPGMHARECD</sequence>
<evidence type="ECO:0000313" key="4">
    <source>
        <dbReference type="EMBL" id="KAK3387304.1"/>
    </source>
</evidence>
<dbReference type="SUPFAM" id="SSF55874">
    <property type="entry name" value="ATPase domain of HSP90 chaperone/DNA topoisomerase II/histidine kinase"/>
    <property type="match status" value="1"/>
</dbReference>
<dbReference type="InterPro" id="IPR038973">
    <property type="entry name" value="MutL/Mlh/Pms-like"/>
</dbReference>
<proteinExistence type="inferred from homology"/>
<dbReference type="InterPro" id="IPR042120">
    <property type="entry name" value="MutL_C_dimsub"/>
</dbReference>
<evidence type="ECO:0000256" key="2">
    <source>
        <dbReference type="SAM" id="MobiDB-lite"/>
    </source>
</evidence>
<dbReference type="GO" id="GO:0140664">
    <property type="term" value="F:ATP-dependent DNA damage sensor activity"/>
    <property type="evidence" value="ECO:0007669"/>
    <property type="project" value="InterPro"/>
</dbReference>
<evidence type="ECO:0000313" key="5">
    <source>
        <dbReference type="Proteomes" id="UP001285441"/>
    </source>
</evidence>
<feature type="region of interest" description="Disordered" evidence="2">
    <location>
        <begin position="836"/>
        <end position="857"/>
    </location>
</feature>
<dbReference type="PANTHER" id="PTHR10073:SF47">
    <property type="entry name" value="DNA MISMATCH REPAIR PROTEIN MLH3"/>
    <property type="match status" value="1"/>
</dbReference>
<reference evidence="4" key="1">
    <citation type="journal article" date="2023" name="Mol. Phylogenet. Evol.">
        <title>Genome-scale phylogeny and comparative genomics of the fungal order Sordariales.</title>
        <authorList>
            <person name="Hensen N."/>
            <person name="Bonometti L."/>
            <person name="Westerberg I."/>
            <person name="Brannstrom I.O."/>
            <person name="Guillou S."/>
            <person name="Cros-Aarteil S."/>
            <person name="Calhoun S."/>
            <person name="Haridas S."/>
            <person name="Kuo A."/>
            <person name="Mondo S."/>
            <person name="Pangilinan J."/>
            <person name="Riley R."/>
            <person name="LaButti K."/>
            <person name="Andreopoulos B."/>
            <person name="Lipzen A."/>
            <person name="Chen C."/>
            <person name="Yan M."/>
            <person name="Daum C."/>
            <person name="Ng V."/>
            <person name="Clum A."/>
            <person name="Steindorff A."/>
            <person name="Ohm R.A."/>
            <person name="Martin F."/>
            <person name="Silar P."/>
            <person name="Natvig D.O."/>
            <person name="Lalanne C."/>
            <person name="Gautier V."/>
            <person name="Ament-Velasquez S.L."/>
            <person name="Kruys A."/>
            <person name="Hutchinson M.I."/>
            <person name="Powell A.J."/>
            <person name="Barry K."/>
            <person name="Miller A.N."/>
            <person name="Grigoriev I.V."/>
            <person name="Debuchy R."/>
            <person name="Gladieux P."/>
            <person name="Hiltunen Thoren M."/>
            <person name="Johannesson H."/>
        </authorList>
    </citation>
    <scope>NUCLEOTIDE SEQUENCE</scope>
    <source>
        <strain evidence="4">CBS 232.78</strain>
    </source>
</reference>
<reference evidence="4" key="2">
    <citation type="submission" date="2023-06" db="EMBL/GenBank/DDBJ databases">
        <authorList>
            <consortium name="Lawrence Berkeley National Laboratory"/>
            <person name="Haridas S."/>
            <person name="Hensen N."/>
            <person name="Bonometti L."/>
            <person name="Westerberg I."/>
            <person name="Brannstrom I.O."/>
            <person name="Guillou S."/>
            <person name="Cros-Aarteil S."/>
            <person name="Calhoun S."/>
            <person name="Kuo A."/>
            <person name="Mondo S."/>
            <person name="Pangilinan J."/>
            <person name="Riley R."/>
            <person name="LaButti K."/>
            <person name="Andreopoulos B."/>
            <person name="Lipzen A."/>
            <person name="Chen C."/>
            <person name="Yanf M."/>
            <person name="Daum C."/>
            <person name="Ng V."/>
            <person name="Clum A."/>
            <person name="Steindorff A."/>
            <person name="Ohm R."/>
            <person name="Martin F."/>
            <person name="Silar P."/>
            <person name="Natvig D."/>
            <person name="Lalanne C."/>
            <person name="Gautier V."/>
            <person name="Ament-velasquez S.L."/>
            <person name="Kruys A."/>
            <person name="Hutchinson M.I."/>
            <person name="Powell A.J."/>
            <person name="Barry K."/>
            <person name="Miller A.N."/>
            <person name="Grigoriev I.V."/>
            <person name="Debuchy R."/>
            <person name="Gladieux P."/>
            <person name="Thoren M.H."/>
            <person name="Johannesson H."/>
        </authorList>
    </citation>
    <scope>NUCLEOTIDE SEQUENCE</scope>
    <source>
        <strain evidence="4">CBS 232.78</strain>
    </source>
</reference>
<feature type="region of interest" description="Disordered" evidence="2">
    <location>
        <begin position="404"/>
        <end position="516"/>
    </location>
</feature>
<comment type="caution">
    <text evidence="4">The sequence shown here is derived from an EMBL/GenBank/DDBJ whole genome shotgun (WGS) entry which is preliminary data.</text>
</comment>
<dbReference type="SMART" id="SM00853">
    <property type="entry name" value="MutL_C"/>
    <property type="match status" value="1"/>
</dbReference>
<accession>A0AAE0NTA8</accession>
<dbReference type="InterPro" id="IPR037198">
    <property type="entry name" value="MutL_C_sf"/>
</dbReference>
<gene>
    <name evidence="4" type="ORF">B0H63DRAFT_155489</name>
</gene>
<dbReference type="SUPFAM" id="SSF118116">
    <property type="entry name" value="DNA mismatch repair protein MutL"/>
    <property type="match status" value="1"/>
</dbReference>
<feature type="compositionally biased region" description="Low complexity" evidence="2">
    <location>
        <begin position="440"/>
        <end position="451"/>
    </location>
</feature>
<dbReference type="Gene3D" id="3.30.1540.20">
    <property type="entry name" value="MutL, C-terminal domain, dimerisation subdomain"/>
    <property type="match status" value="1"/>
</dbReference>
<keyword evidence="5" id="KW-1185">Reference proteome</keyword>
<dbReference type="GO" id="GO:0032300">
    <property type="term" value="C:mismatch repair complex"/>
    <property type="evidence" value="ECO:0007669"/>
    <property type="project" value="InterPro"/>
</dbReference>
<dbReference type="Proteomes" id="UP001285441">
    <property type="component" value="Unassembled WGS sequence"/>
</dbReference>
<dbReference type="GO" id="GO:0005524">
    <property type="term" value="F:ATP binding"/>
    <property type="evidence" value="ECO:0007669"/>
    <property type="project" value="InterPro"/>
</dbReference>
<dbReference type="GO" id="GO:0006298">
    <property type="term" value="P:mismatch repair"/>
    <property type="evidence" value="ECO:0007669"/>
    <property type="project" value="InterPro"/>
</dbReference>
<dbReference type="AlphaFoldDB" id="A0AAE0NTA8"/>
<comment type="similarity">
    <text evidence="1">Belongs to the DNA mismatch repair MutL/HexB family.</text>
</comment>